<sequence>MRVGVSPGSPHIISLNEILYIRQHFSLKGFIVKIRDWDELEYSDDDTFEKFSHKAKLIRQRKDDTYKAKRKEKLERMEFEENATKGED</sequence>
<reference evidence="1" key="1">
    <citation type="journal article" date="2021" name="Proc. Natl. Acad. Sci. U.S.A.">
        <title>A Catalog of Tens of Thousands of Viruses from Human Metagenomes Reveals Hidden Associations with Chronic Diseases.</title>
        <authorList>
            <person name="Tisza M.J."/>
            <person name="Buck C.B."/>
        </authorList>
    </citation>
    <scope>NUCLEOTIDE SEQUENCE</scope>
    <source>
        <strain evidence="1">CtnPP24</strain>
    </source>
</reference>
<evidence type="ECO:0000313" key="1">
    <source>
        <dbReference type="EMBL" id="DAF87429.1"/>
    </source>
</evidence>
<proteinExistence type="predicted"/>
<dbReference type="EMBL" id="BK015962">
    <property type="protein sequence ID" value="DAF87429.1"/>
    <property type="molecule type" value="Genomic_DNA"/>
</dbReference>
<accession>A0A8S5TYZ6</accession>
<protein>
    <submittedName>
        <fullName evidence="1">Uncharacterized protein</fullName>
    </submittedName>
</protein>
<name>A0A8S5TYZ6_9CAUD</name>
<organism evidence="1">
    <name type="scientific">Siphoviridae sp. ctnPP24</name>
    <dbReference type="NCBI Taxonomy" id="2825662"/>
    <lineage>
        <taxon>Viruses</taxon>
        <taxon>Duplodnaviria</taxon>
        <taxon>Heunggongvirae</taxon>
        <taxon>Uroviricota</taxon>
        <taxon>Caudoviricetes</taxon>
    </lineage>
</organism>